<organism evidence="2 3">
    <name type="scientific">Lentzea cavernae</name>
    <dbReference type="NCBI Taxonomy" id="2020703"/>
    <lineage>
        <taxon>Bacteria</taxon>
        <taxon>Bacillati</taxon>
        <taxon>Actinomycetota</taxon>
        <taxon>Actinomycetes</taxon>
        <taxon>Pseudonocardiales</taxon>
        <taxon>Pseudonocardiaceae</taxon>
        <taxon>Lentzea</taxon>
    </lineage>
</organism>
<keyword evidence="1" id="KW-0472">Membrane</keyword>
<evidence type="ECO:0000313" key="2">
    <source>
        <dbReference type="EMBL" id="GHH54209.1"/>
    </source>
</evidence>
<evidence type="ECO:0000256" key="1">
    <source>
        <dbReference type="SAM" id="Phobius"/>
    </source>
</evidence>
<feature type="transmembrane region" description="Helical" evidence="1">
    <location>
        <begin position="53"/>
        <end position="72"/>
    </location>
</feature>
<keyword evidence="1" id="KW-1133">Transmembrane helix</keyword>
<evidence type="ECO:0000313" key="3">
    <source>
        <dbReference type="Proteomes" id="UP000605568"/>
    </source>
</evidence>
<dbReference type="RefSeq" id="WP_191303516.1">
    <property type="nucleotide sequence ID" value="NZ_BNAR01000013.1"/>
</dbReference>
<protein>
    <submittedName>
        <fullName evidence="2">Uncharacterized protein</fullName>
    </submittedName>
</protein>
<dbReference type="Proteomes" id="UP000605568">
    <property type="component" value="Unassembled WGS sequence"/>
</dbReference>
<name>A0ABQ3MMW3_9PSEU</name>
<feature type="transmembrane region" description="Helical" evidence="1">
    <location>
        <begin position="26"/>
        <end position="47"/>
    </location>
</feature>
<keyword evidence="1" id="KW-0812">Transmembrane</keyword>
<gene>
    <name evidence="2" type="ORF">GCM10017774_68810</name>
</gene>
<dbReference type="EMBL" id="BNAR01000013">
    <property type="protein sequence ID" value="GHH54209.1"/>
    <property type="molecule type" value="Genomic_DNA"/>
</dbReference>
<reference evidence="3" key="1">
    <citation type="journal article" date="2019" name="Int. J. Syst. Evol. Microbiol.">
        <title>The Global Catalogue of Microorganisms (GCM) 10K type strain sequencing project: providing services to taxonomists for standard genome sequencing and annotation.</title>
        <authorList>
            <consortium name="The Broad Institute Genomics Platform"/>
            <consortium name="The Broad Institute Genome Sequencing Center for Infectious Disease"/>
            <person name="Wu L."/>
            <person name="Ma J."/>
        </authorList>
    </citation>
    <scope>NUCLEOTIDE SEQUENCE [LARGE SCALE GENOMIC DNA]</scope>
    <source>
        <strain evidence="3">CGMCC 4.7367</strain>
    </source>
</reference>
<sequence>MKRHTLPEPGSRKQMARARRKHTERVFFAVVFTAIELWAVVAAVVLINDDGVLAVAASVVLSAALIAVWDTWRAVFASGRALRSLQEQQDETPAEEVAPDQPMKLVRL</sequence>
<keyword evidence="3" id="KW-1185">Reference proteome</keyword>
<comment type="caution">
    <text evidence="2">The sequence shown here is derived from an EMBL/GenBank/DDBJ whole genome shotgun (WGS) entry which is preliminary data.</text>
</comment>
<proteinExistence type="predicted"/>
<accession>A0ABQ3MMW3</accession>